<dbReference type="GO" id="GO:0012505">
    <property type="term" value="C:endomembrane system"/>
    <property type="evidence" value="ECO:0007669"/>
    <property type="project" value="UniProtKB-SubCell"/>
</dbReference>
<evidence type="ECO:0000259" key="4">
    <source>
        <dbReference type="Pfam" id="PF00689"/>
    </source>
</evidence>
<dbReference type="GeneID" id="25732480"/>
<dbReference type="RefSeq" id="XP_013892107.1">
    <property type="nucleotide sequence ID" value="XM_014036653.1"/>
</dbReference>
<dbReference type="Pfam" id="PF00689">
    <property type="entry name" value="Cation_ATPase_C"/>
    <property type="match status" value="1"/>
</dbReference>
<comment type="subcellular location">
    <subcellularLocation>
        <location evidence="1">Endomembrane system</location>
        <topology evidence="1">Multi-pass membrane protein</topology>
    </subcellularLocation>
</comment>
<evidence type="ECO:0000256" key="2">
    <source>
        <dbReference type="ARBA" id="ARBA00022723"/>
    </source>
</evidence>
<name>A0A0D2IZ01_9CHLO</name>
<dbReference type="GO" id="GO:0046872">
    <property type="term" value="F:metal ion binding"/>
    <property type="evidence" value="ECO:0007669"/>
    <property type="project" value="UniProtKB-KW"/>
</dbReference>
<evidence type="ECO:0000313" key="5">
    <source>
        <dbReference type="EMBL" id="KIY93087.1"/>
    </source>
</evidence>
<sequence>MIGLDPQINCRRVRDSQANVLEGVLSQPQFGAILAAEAALQVAIVELGGRAFSTVPLSATQWAACIAMGATSLLVRAGLRLVPVGSGGGGGRVGARA</sequence>
<dbReference type="SUPFAM" id="SSF81665">
    <property type="entry name" value="Calcium ATPase, transmembrane domain M"/>
    <property type="match status" value="1"/>
</dbReference>
<dbReference type="KEGG" id="mng:MNEG_14875"/>
<dbReference type="EMBL" id="KK105059">
    <property type="protein sequence ID" value="KIY93087.1"/>
    <property type="molecule type" value="Genomic_DNA"/>
</dbReference>
<dbReference type="OrthoDB" id="3352408at2759"/>
<dbReference type="AlphaFoldDB" id="A0A0D2IZ01"/>
<dbReference type="GO" id="GO:0005886">
    <property type="term" value="C:plasma membrane"/>
    <property type="evidence" value="ECO:0007669"/>
    <property type="project" value="TreeGrafter"/>
</dbReference>
<accession>A0A0D2IZ01</accession>
<dbReference type="STRING" id="145388.A0A0D2IZ01"/>
<organism evidence="5 6">
    <name type="scientific">Monoraphidium neglectum</name>
    <dbReference type="NCBI Taxonomy" id="145388"/>
    <lineage>
        <taxon>Eukaryota</taxon>
        <taxon>Viridiplantae</taxon>
        <taxon>Chlorophyta</taxon>
        <taxon>core chlorophytes</taxon>
        <taxon>Chlorophyceae</taxon>
        <taxon>CS clade</taxon>
        <taxon>Sphaeropleales</taxon>
        <taxon>Selenastraceae</taxon>
        <taxon>Monoraphidium</taxon>
    </lineage>
</organism>
<evidence type="ECO:0000313" key="6">
    <source>
        <dbReference type="Proteomes" id="UP000054498"/>
    </source>
</evidence>
<evidence type="ECO:0000256" key="3">
    <source>
        <dbReference type="ARBA" id="ARBA00022842"/>
    </source>
</evidence>
<gene>
    <name evidence="5" type="ORF">MNEG_14875</name>
</gene>
<protein>
    <recommendedName>
        <fullName evidence="4">Cation-transporting P-type ATPase C-terminal domain-containing protein</fullName>
    </recommendedName>
</protein>
<dbReference type="PANTHER" id="PTHR24093">
    <property type="entry name" value="CATION TRANSPORTING ATPASE"/>
    <property type="match status" value="1"/>
</dbReference>
<keyword evidence="2" id="KW-0479">Metal-binding</keyword>
<dbReference type="PANTHER" id="PTHR24093:SF369">
    <property type="entry name" value="CALCIUM-TRANSPORTING ATPASE"/>
    <property type="match status" value="1"/>
</dbReference>
<feature type="domain" description="Cation-transporting P-type ATPase C-terminal" evidence="4">
    <location>
        <begin position="8"/>
        <end position="79"/>
    </location>
</feature>
<dbReference type="Gene3D" id="1.20.1110.10">
    <property type="entry name" value="Calcium-transporting ATPase, transmembrane domain"/>
    <property type="match status" value="1"/>
</dbReference>
<proteinExistence type="predicted"/>
<dbReference type="InterPro" id="IPR023298">
    <property type="entry name" value="ATPase_P-typ_TM_dom_sf"/>
</dbReference>
<reference evidence="5 6" key="1">
    <citation type="journal article" date="2013" name="BMC Genomics">
        <title>Reconstruction of the lipid metabolism for the microalga Monoraphidium neglectum from its genome sequence reveals characteristics suitable for biofuel production.</title>
        <authorList>
            <person name="Bogen C."/>
            <person name="Al-Dilaimi A."/>
            <person name="Albersmeier A."/>
            <person name="Wichmann J."/>
            <person name="Grundmann M."/>
            <person name="Rupp O."/>
            <person name="Lauersen K.J."/>
            <person name="Blifernez-Klassen O."/>
            <person name="Kalinowski J."/>
            <person name="Goesmann A."/>
            <person name="Mussgnug J.H."/>
            <person name="Kruse O."/>
        </authorList>
    </citation>
    <scope>NUCLEOTIDE SEQUENCE [LARGE SCALE GENOMIC DNA]</scope>
    <source>
        <strain evidence="5 6">SAG 48.87</strain>
    </source>
</reference>
<keyword evidence="3" id="KW-0460">Magnesium</keyword>
<dbReference type="Proteomes" id="UP000054498">
    <property type="component" value="Unassembled WGS sequence"/>
</dbReference>
<dbReference type="InterPro" id="IPR006068">
    <property type="entry name" value="ATPase_P-typ_cation-transptr_C"/>
</dbReference>
<evidence type="ECO:0000256" key="1">
    <source>
        <dbReference type="ARBA" id="ARBA00004127"/>
    </source>
</evidence>
<keyword evidence="6" id="KW-1185">Reference proteome</keyword>
<dbReference type="GO" id="GO:0005388">
    <property type="term" value="F:P-type calcium transporter activity"/>
    <property type="evidence" value="ECO:0007669"/>
    <property type="project" value="TreeGrafter"/>
</dbReference>